<evidence type="ECO:0000256" key="3">
    <source>
        <dbReference type="ARBA" id="ARBA00022833"/>
    </source>
</evidence>
<dbReference type="GO" id="GO:0008270">
    <property type="term" value="F:zinc ion binding"/>
    <property type="evidence" value="ECO:0007669"/>
    <property type="project" value="UniProtKB-KW"/>
</dbReference>
<evidence type="ECO:0000313" key="7">
    <source>
        <dbReference type="EMBL" id="KAF2688776.1"/>
    </source>
</evidence>
<evidence type="ECO:0000256" key="5">
    <source>
        <dbReference type="SAM" id="MobiDB-lite"/>
    </source>
</evidence>
<dbReference type="InterPro" id="IPR053238">
    <property type="entry name" value="RING-H2_zinc_finger"/>
</dbReference>
<feature type="region of interest" description="Disordered" evidence="5">
    <location>
        <begin position="76"/>
        <end position="154"/>
    </location>
</feature>
<accession>A0A6G1JE71</accession>
<dbReference type="InterPro" id="IPR013083">
    <property type="entry name" value="Znf_RING/FYVE/PHD"/>
</dbReference>
<dbReference type="Proteomes" id="UP000799291">
    <property type="component" value="Unassembled WGS sequence"/>
</dbReference>
<sequence>MADASPAPPRATYPANLFQAFHQCDICHESFDKDHVPARLEKCHHVFGSTCLQTWLESDMEGANKCPMCRTVLFERGDEGSDDDDDFAGEDTESDDSDSDIPMSDRDEGDGEENGGAQTEGDGGEDEQDQTQERPYVDRGPDFRPSLSHDDRDY</sequence>
<gene>
    <name evidence="7" type="ORF">K458DRAFT_400901</name>
</gene>
<dbReference type="SUPFAM" id="SSF57850">
    <property type="entry name" value="RING/U-box"/>
    <property type="match status" value="1"/>
</dbReference>
<feature type="compositionally biased region" description="Basic and acidic residues" evidence="5">
    <location>
        <begin position="131"/>
        <end position="154"/>
    </location>
</feature>
<evidence type="ECO:0000256" key="1">
    <source>
        <dbReference type="ARBA" id="ARBA00022723"/>
    </source>
</evidence>
<dbReference type="InterPro" id="IPR001841">
    <property type="entry name" value="Znf_RING"/>
</dbReference>
<evidence type="ECO:0000256" key="2">
    <source>
        <dbReference type="ARBA" id="ARBA00022771"/>
    </source>
</evidence>
<dbReference type="Gene3D" id="3.30.40.10">
    <property type="entry name" value="Zinc/RING finger domain, C3HC4 (zinc finger)"/>
    <property type="match status" value="1"/>
</dbReference>
<feature type="domain" description="RING-type" evidence="6">
    <location>
        <begin position="24"/>
        <end position="70"/>
    </location>
</feature>
<evidence type="ECO:0000256" key="4">
    <source>
        <dbReference type="PROSITE-ProRule" id="PRU00175"/>
    </source>
</evidence>
<dbReference type="AlphaFoldDB" id="A0A6G1JE71"/>
<dbReference type="Pfam" id="PF13639">
    <property type="entry name" value="zf-RING_2"/>
    <property type="match status" value="1"/>
</dbReference>
<keyword evidence="2 4" id="KW-0863">Zinc-finger</keyword>
<dbReference type="OrthoDB" id="3801154at2759"/>
<protein>
    <recommendedName>
        <fullName evidence="6">RING-type domain-containing protein</fullName>
    </recommendedName>
</protein>
<feature type="compositionally biased region" description="Acidic residues" evidence="5">
    <location>
        <begin position="80"/>
        <end position="99"/>
    </location>
</feature>
<dbReference type="EMBL" id="MU005573">
    <property type="protein sequence ID" value="KAF2688776.1"/>
    <property type="molecule type" value="Genomic_DNA"/>
</dbReference>
<reference evidence="7" key="1">
    <citation type="journal article" date="2020" name="Stud. Mycol.">
        <title>101 Dothideomycetes genomes: a test case for predicting lifestyles and emergence of pathogens.</title>
        <authorList>
            <person name="Haridas S."/>
            <person name="Albert R."/>
            <person name="Binder M."/>
            <person name="Bloem J."/>
            <person name="Labutti K."/>
            <person name="Salamov A."/>
            <person name="Andreopoulos B."/>
            <person name="Baker S."/>
            <person name="Barry K."/>
            <person name="Bills G."/>
            <person name="Bluhm B."/>
            <person name="Cannon C."/>
            <person name="Castanera R."/>
            <person name="Culley D."/>
            <person name="Daum C."/>
            <person name="Ezra D."/>
            <person name="Gonzalez J."/>
            <person name="Henrissat B."/>
            <person name="Kuo A."/>
            <person name="Liang C."/>
            <person name="Lipzen A."/>
            <person name="Lutzoni F."/>
            <person name="Magnuson J."/>
            <person name="Mondo S."/>
            <person name="Nolan M."/>
            <person name="Ohm R."/>
            <person name="Pangilinan J."/>
            <person name="Park H.-J."/>
            <person name="Ramirez L."/>
            <person name="Alfaro M."/>
            <person name="Sun H."/>
            <person name="Tritt A."/>
            <person name="Yoshinaga Y."/>
            <person name="Zwiers L.-H."/>
            <person name="Turgeon B."/>
            <person name="Goodwin S."/>
            <person name="Spatafora J."/>
            <person name="Crous P."/>
            <person name="Grigoriev I."/>
        </authorList>
    </citation>
    <scope>NUCLEOTIDE SEQUENCE</scope>
    <source>
        <strain evidence="7">CBS 122367</strain>
    </source>
</reference>
<name>A0A6G1JE71_9PLEO</name>
<dbReference type="PROSITE" id="PS50089">
    <property type="entry name" value="ZF_RING_2"/>
    <property type="match status" value="1"/>
</dbReference>
<keyword evidence="3" id="KW-0862">Zinc</keyword>
<keyword evidence="1" id="KW-0479">Metal-binding</keyword>
<proteinExistence type="predicted"/>
<keyword evidence="8" id="KW-1185">Reference proteome</keyword>
<dbReference type="CDD" id="cd16448">
    <property type="entry name" value="RING-H2"/>
    <property type="match status" value="1"/>
</dbReference>
<evidence type="ECO:0000259" key="6">
    <source>
        <dbReference type="PROSITE" id="PS50089"/>
    </source>
</evidence>
<dbReference type="PANTHER" id="PTHR14155">
    <property type="entry name" value="RING FINGER DOMAIN-CONTAINING"/>
    <property type="match status" value="1"/>
</dbReference>
<evidence type="ECO:0000313" key="8">
    <source>
        <dbReference type="Proteomes" id="UP000799291"/>
    </source>
</evidence>
<organism evidence="7 8">
    <name type="scientific">Lentithecium fluviatile CBS 122367</name>
    <dbReference type="NCBI Taxonomy" id="1168545"/>
    <lineage>
        <taxon>Eukaryota</taxon>
        <taxon>Fungi</taxon>
        <taxon>Dikarya</taxon>
        <taxon>Ascomycota</taxon>
        <taxon>Pezizomycotina</taxon>
        <taxon>Dothideomycetes</taxon>
        <taxon>Pleosporomycetidae</taxon>
        <taxon>Pleosporales</taxon>
        <taxon>Massarineae</taxon>
        <taxon>Lentitheciaceae</taxon>
        <taxon>Lentithecium</taxon>
    </lineage>
</organism>
<dbReference type="PANTHER" id="PTHR14155:SF627">
    <property type="entry name" value="OS06G0192800 PROTEIN"/>
    <property type="match status" value="1"/>
</dbReference>